<name>A0ABV9JGU1_9LACT</name>
<evidence type="ECO:0000313" key="2">
    <source>
        <dbReference type="EMBL" id="MFC4652685.1"/>
    </source>
</evidence>
<dbReference type="RefSeq" id="WP_213535805.1">
    <property type="nucleotide sequence ID" value="NZ_BOVQ01000005.1"/>
</dbReference>
<accession>A0ABV9JGU1</accession>
<dbReference type="EMBL" id="JBHSGD010000005">
    <property type="protein sequence ID" value="MFC4652685.1"/>
    <property type="molecule type" value="Genomic_DNA"/>
</dbReference>
<protein>
    <submittedName>
        <fullName evidence="2">Uncharacterized protein</fullName>
    </submittedName>
</protein>
<organism evidence="2 3">
    <name type="scientific">Lactococcus nasutitermitis</name>
    <dbReference type="NCBI Taxonomy" id="1652957"/>
    <lineage>
        <taxon>Bacteria</taxon>
        <taxon>Bacillati</taxon>
        <taxon>Bacillota</taxon>
        <taxon>Bacilli</taxon>
        <taxon>Lactobacillales</taxon>
        <taxon>Streptococcaceae</taxon>
        <taxon>Lactococcus</taxon>
    </lineage>
</organism>
<comment type="caution">
    <text evidence="2">The sequence shown here is derived from an EMBL/GenBank/DDBJ whole genome shotgun (WGS) entry which is preliminary data.</text>
</comment>
<feature type="transmembrane region" description="Helical" evidence="1">
    <location>
        <begin position="12"/>
        <end position="31"/>
    </location>
</feature>
<reference evidence="3" key="1">
    <citation type="journal article" date="2019" name="Int. J. Syst. Evol. Microbiol.">
        <title>The Global Catalogue of Microorganisms (GCM) 10K type strain sequencing project: providing services to taxonomists for standard genome sequencing and annotation.</title>
        <authorList>
            <consortium name="The Broad Institute Genomics Platform"/>
            <consortium name="The Broad Institute Genome Sequencing Center for Infectious Disease"/>
            <person name="Wu L."/>
            <person name="Ma J."/>
        </authorList>
    </citation>
    <scope>NUCLEOTIDE SEQUENCE [LARGE SCALE GENOMIC DNA]</scope>
    <source>
        <strain evidence="3">CCUG 63287</strain>
    </source>
</reference>
<dbReference type="Proteomes" id="UP001595987">
    <property type="component" value="Unassembled WGS sequence"/>
</dbReference>
<gene>
    <name evidence="2" type="ORF">ACFO26_07160</name>
</gene>
<feature type="transmembrane region" description="Helical" evidence="1">
    <location>
        <begin position="37"/>
        <end position="57"/>
    </location>
</feature>
<keyword evidence="1" id="KW-0472">Membrane</keyword>
<keyword evidence="1" id="KW-0812">Transmembrane</keyword>
<evidence type="ECO:0000256" key="1">
    <source>
        <dbReference type="SAM" id="Phobius"/>
    </source>
</evidence>
<keyword evidence="1" id="KW-1133">Transmembrane helix</keyword>
<sequence length="61" mass="6928">MKKDDLQIPNAVKAIQVVISATLGTIVRLYVNNAWLSFFAFILVFIIVYSLIGLIYLKLKK</sequence>
<evidence type="ECO:0000313" key="3">
    <source>
        <dbReference type="Proteomes" id="UP001595987"/>
    </source>
</evidence>
<proteinExistence type="predicted"/>
<keyword evidence="3" id="KW-1185">Reference proteome</keyword>